<dbReference type="Pfam" id="PF06282">
    <property type="entry name" value="DUF1036"/>
    <property type="match status" value="1"/>
</dbReference>
<comment type="caution">
    <text evidence="1">The sequence shown here is derived from an EMBL/GenBank/DDBJ whole genome shotgun (WGS) entry which is preliminary data.</text>
</comment>
<gene>
    <name evidence="1" type="ORF">HNR60_002217</name>
</gene>
<evidence type="ECO:0000313" key="1">
    <source>
        <dbReference type="EMBL" id="MBB5047462.1"/>
    </source>
</evidence>
<dbReference type="AlphaFoldDB" id="A0A7W8DZ49"/>
<evidence type="ECO:0000313" key="2">
    <source>
        <dbReference type="Proteomes" id="UP000542353"/>
    </source>
</evidence>
<name>A0A7W8DZ49_9BRAD</name>
<dbReference type="RefSeq" id="WP_184257310.1">
    <property type="nucleotide sequence ID" value="NZ_JACHIH010000011.1"/>
</dbReference>
<accession>A0A7W8DZ49</accession>
<reference evidence="1 2" key="1">
    <citation type="submission" date="2020-08" db="EMBL/GenBank/DDBJ databases">
        <title>Genomic Encyclopedia of Type Strains, Phase IV (KMG-IV): sequencing the most valuable type-strain genomes for metagenomic binning, comparative biology and taxonomic classification.</title>
        <authorList>
            <person name="Goeker M."/>
        </authorList>
    </citation>
    <scope>NUCLEOTIDE SEQUENCE [LARGE SCALE GENOMIC DNA]</scope>
    <source>
        <strain evidence="1 2">DSM 12706</strain>
    </source>
</reference>
<dbReference type="Proteomes" id="UP000542353">
    <property type="component" value="Unassembled WGS sequence"/>
</dbReference>
<sequence length="114" mass="12956">MWLRFANHHGSRVWVAVGYYSPNCRDGGDWAKKGWWKIEPGQAATVLWTTNKYSTFYAEADNGSHWSGSYHTPVPLQAFDWCWNTSSTQADDVGMRLITVTNAGWPWTGTINLN</sequence>
<keyword evidence="2" id="KW-1185">Reference proteome</keyword>
<protein>
    <submittedName>
        <fullName evidence="1">Putative membrane protein</fullName>
    </submittedName>
</protein>
<organism evidence="1 2">
    <name type="scientific">Rhodopseudomonas rhenobacensis</name>
    <dbReference type="NCBI Taxonomy" id="87461"/>
    <lineage>
        <taxon>Bacteria</taxon>
        <taxon>Pseudomonadati</taxon>
        <taxon>Pseudomonadota</taxon>
        <taxon>Alphaproteobacteria</taxon>
        <taxon>Hyphomicrobiales</taxon>
        <taxon>Nitrobacteraceae</taxon>
        <taxon>Rhodopseudomonas</taxon>
    </lineage>
</organism>
<dbReference type="InterPro" id="IPR009380">
    <property type="entry name" value="DUF1036"/>
</dbReference>
<proteinExistence type="predicted"/>
<dbReference type="EMBL" id="JACHIH010000011">
    <property type="protein sequence ID" value="MBB5047462.1"/>
    <property type="molecule type" value="Genomic_DNA"/>
</dbReference>